<dbReference type="InterPro" id="IPR017853">
    <property type="entry name" value="GH"/>
</dbReference>
<dbReference type="RefSeq" id="WP_036115310.1">
    <property type="nucleotide sequence ID" value="NZ_JAJA02000001.1"/>
</dbReference>
<evidence type="ECO:0000256" key="1">
    <source>
        <dbReference type="SAM" id="SignalP"/>
    </source>
</evidence>
<evidence type="ECO:0000313" key="3">
    <source>
        <dbReference type="Proteomes" id="UP000023435"/>
    </source>
</evidence>
<dbReference type="OrthoDB" id="3698723at2"/>
<proteinExistence type="predicted"/>
<keyword evidence="3" id="KW-1185">Reference proteome</keyword>
<feature type="chain" id="PRO_5007131745" description="Glycoside hydrolase family 5 domain-containing protein" evidence="1">
    <location>
        <begin position="37"/>
        <end position="573"/>
    </location>
</feature>
<keyword evidence="1" id="KW-0732">Signal</keyword>
<protein>
    <recommendedName>
        <fullName evidence="4">Glycoside hydrolase family 5 domain-containing protein</fullName>
    </recommendedName>
</protein>
<dbReference type="EMBL" id="JAJA02000001">
    <property type="protein sequence ID" value="KWS05059.1"/>
    <property type="molecule type" value="Genomic_DNA"/>
</dbReference>
<feature type="signal peptide" evidence="1">
    <location>
        <begin position="1"/>
        <end position="36"/>
    </location>
</feature>
<dbReference type="SUPFAM" id="SSF51445">
    <property type="entry name" value="(Trans)glycosidases"/>
    <property type="match status" value="1"/>
</dbReference>
<reference evidence="2 3" key="1">
    <citation type="journal article" date="2014" name="Genome Announc.">
        <title>Draft Genome Sequence of Lysobacter capsici AZ78, a Bacterium Antagonistic to Plant-Pathogenic Oomycetes.</title>
        <authorList>
            <person name="Puopolo G."/>
            <person name="Sonego P."/>
            <person name="Engelen K."/>
            <person name="Pertot I."/>
        </authorList>
    </citation>
    <scope>NUCLEOTIDE SEQUENCE [LARGE SCALE GENOMIC DNA]</scope>
    <source>
        <strain evidence="2 3">AZ78</strain>
    </source>
</reference>
<comment type="caution">
    <text evidence="2">The sequence shown here is derived from an EMBL/GenBank/DDBJ whole genome shotgun (WGS) entry which is preliminary data.</text>
</comment>
<evidence type="ECO:0000313" key="2">
    <source>
        <dbReference type="EMBL" id="KWS05059.1"/>
    </source>
</evidence>
<accession>A0A108U9J9</accession>
<dbReference type="Proteomes" id="UP000023435">
    <property type="component" value="Unassembled WGS sequence"/>
</dbReference>
<evidence type="ECO:0008006" key="4">
    <source>
        <dbReference type="Google" id="ProtNLM"/>
    </source>
</evidence>
<name>A0A108U9J9_9GAMM</name>
<gene>
    <name evidence="2" type="ORF">AZ78_2609</name>
</gene>
<sequence>MSHATDSIAVTASPRPRTRALALACLLALASPWAMAQGNDTPGFGLNYWLRSYKGCEALTDANWPAARQAVAADLDLMKSLGADVLRLSLYMETSGYPAGVGSSIDPDYCKHLPDLLSTIENAGFKTVIVFSNTYLLRHQAGTYDNWQDPSLGYHAQSNGYWQFVMHSKAWIDRMVGLAGDRDSILYYDIQNEYDADRANIDYYFRTIYSESAIPAGKRGISILDVPADISSANWHSIPKQLEVLGGTLSHVEFHSYPTVPKAGCPLHGDIESVYDQMRAAFPASTKIVLGEFGRATTQAFDPAPDAGPYLPQCNTSEQPDRRWDEPRQRQTELDLIGRAAAKGIPYYLHWMLWDNTPKSDDFNPANPNHQVYGYGYGPHAPKDVIGALAERRGRVPNADFEQLAQIGQLPQRWDKGSWGPANSAPPVSLFVSGGPNSGEAATGDHYARLQAQQACAACVIWMQADAFDIGPGRRVHMNAYLRSNLAGVQMKLVQYDAQWNVLATSVAPAMTASGWSWNNYAVRFREQNPASASASWSVTTVPGAARAIVTIGGTPITAPAILDVDAVSVAAD</sequence>
<dbReference type="AlphaFoldDB" id="A0A108U9J9"/>
<dbReference type="Gene3D" id="3.20.20.80">
    <property type="entry name" value="Glycosidases"/>
    <property type="match status" value="1"/>
</dbReference>
<organism evidence="2 3">
    <name type="scientific">Lysobacter capsici AZ78</name>
    <dbReference type="NCBI Taxonomy" id="1444315"/>
    <lineage>
        <taxon>Bacteria</taxon>
        <taxon>Pseudomonadati</taxon>
        <taxon>Pseudomonadota</taxon>
        <taxon>Gammaproteobacteria</taxon>
        <taxon>Lysobacterales</taxon>
        <taxon>Lysobacteraceae</taxon>
        <taxon>Lysobacter</taxon>
    </lineage>
</organism>